<keyword evidence="2" id="KW-1185">Reference proteome</keyword>
<dbReference type="AlphaFoldDB" id="A0A3M7TU68"/>
<dbReference type="InterPro" id="IPR036638">
    <property type="entry name" value="HLH_DNA-bd_sf"/>
</dbReference>
<dbReference type="Proteomes" id="UP000278746">
    <property type="component" value="Unassembled WGS sequence"/>
</dbReference>
<evidence type="ECO:0000313" key="1">
    <source>
        <dbReference type="EMBL" id="RNA68522.1"/>
    </source>
</evidence>
<dbReference type="Gene3D" id="4.10.280.10">
    <property type="entry name" value="Helix-loop-helix DNA-binding domain"/>
    <property type="match status" value="1"/>
</dbReference>
<sequence length="63" mass="7317">MVLLHDLKRYVEDKRQLMMLSAKKNSLTSEETVRYSQELDELLNLYQQYTNSTKKSAGDAGFS</sequence>
<organism evidence="1 2">
    <name type="scientific">Alteribacter keqinensis</name>
    <dbReference type="NCBI Taxonomy" id="2483800"/>
    <lineage>
        <taxon>Bacteria</taxon>
        <taxon>Bacillati</taxon>
        <taxon>Bacillota</taxon>
        <taxon>Bacilli</taxon>
        <taxon>Bacillales</taxon>
        <taxon>Bacillaceae</taxon>
        <taxon>Alteribacter</taxon>
    </lineage>
</organism>
<accession>A0A3M7TU68</accession>
<reference evidence="1 2" key="1">
    <citation type="submission" date="2018-10" db="EMBL/GenBank/DDBJ databases">
        <title>Bacillus Keqinensis sp. nov., a moderately halophilic bacterium isolated from a saline-alkaline lake.</title>
        <authorList>
            <person name="Wang H."/>
        </authorList>
    </citation>
    <scope>NUCLEOTIDE SEQUENCE [LARGE SCALE GENOMIC DNA]</scope>
    <source>
        <strain evidence="1 2">KQ-3</strain>
    </source>
</reference>
<comment type="caution">
    <text evidence="1">The sequence shown here is derived from an EMBL/GenBank/DDBJ whole genome shotgun (WGS) entry which is preliminary data.</text>
</comment>
<dbReference type="GO" id="GO:0046983">
    <property type="term" value="F:protein dimerization activity"/>
    <property type="evidence" value="ECO:0007669"/>
    <property type="project" value="InterPro"/>
</dbReference>
<proteinExistence type="predicted"/>
<dbReference type="SUPFAM" id="SSF140500">
    <property type="entry name" value="BAS1536-like"/>
    <property type="match status" value="1"/>
</dbReference>
<dbReference type="EMBL" id="RHIB01000001">
    <property type="protein sequence ID" value="RNA68522.1"/>
    <property type="molecule type" value="Genomic_DNA"/>
</dbReference>
<protein>
    <submittedName>
        <fullName evidence="1">Aspartyl-phosphate phosphatase Spo0E family protein</fullName>
    </submittedName>
</protein>
<dbReference type="OrthoDB" id="2973153at2"/>
<name>A0A3M7TU68_9BACI</name>
<dbReference type="Pfam" id="PF09388">
    <property type="entry name" value="SpoOE-like"/>
    <property type="match status" value="1"/>
</dbReference>
<dbReference type="InterPro" id="IPR018540">
    <property type="entry name" value="Spo0E-like"/>
</dbReference>
<dbReference type="InterPro" id="IPR037208">
    <property type="entry name" value="Spo0E-like_sf"/>
</dbReference>
<dbReference type="RefSeq" id="WP_122896047.1">
    <property type="nucleotide sequence ID" value="NZ_RHIB01000001.1"/>
</dbReference>
<evidence type="ECO:0000313" key="2">
    <source>
        <dbReference type="Proteomes" id="UP000278746"/>
    </source>
</evidence>
<gene>
    <name evidence="1" type="ORF">EBO34_00680</name>
</gene>
<dbReference type="GO" id="GO:0043937">
    <property type="term" value="P:regulation of sporulation"/>
    <property type="evidence" value="ECO:0007669"/>
    <property type="project" value="InterPro"/>
</dbReference>